<dbReference type="RefSeq" id="XP_056516542.1">
    <property type="nucleotide sequence ID" value="XM_056651692.1"/>
</dbReference>
<proteinExistence type="predicted"/>
<evidence type="ECO:0000256" key="3">
    <source>
        <dbReference type="SAM" id="SignalP"/>
    </source>
</evidence>
<reference evidence="4" key="1">
    <citation type="submission" date="2022-11" db="EMBL/GenBank/DDBJ databases">
        <authorList>
            <person name="Petersen C."/>
        </authorList>
    </citation>
    <scope>NUCLEOTIDE SEQUENCE</scope>
    <source>
        <strain evidence="4">IBT 34128</strain>
    </source>
</reference>
<accession>A0A9W9KRN3</accession>
<evidence type="ECO:0008006" key="6">
    <source>
        <dbReference type="Google" id="ProtNLM"/>
    </source>
</evidence>
<evidence type="ECO:0000313" key="5">
    <source>
        <dbReference type="Proteomes" id="UP001141434"/>
    </source>
</evidence>
<feature type="signal peptide" evidence="3">
    <location>
        <begin position="1"/>
        <end position="24"/>
    </location>
</feature>
<protein>
    <recommendedName>
        <fullName evidence="6">Integral membrane protein</fullName>
    </recommendedName>
</protein>
<evidence type="ECO:0000313" key="4">
    <source>
        <dbReference type="EMBL" id="KAJ5115351.1"/>
    </source>
</evidence>
<dbReference type="OrthoDB" id="5426355at2759"/>
<keyword evidence="5" id="KW-1185">Reference proteome</keyword>
<keyword evidence="2" id="KW-0812">Transmembrane</keyword>
<keyword evidence="2" id="KW-1133">Transmembrane helix</keyword>
<gene>
    <name evidence="4" type="ORF">NUU61_001110</name>
</gene>
<dbReference type="GeneID" id="81390860"/>
<feature type="compositionally biased region" description="Low complexity" evidence="1">
    <location>
        <begin position="212"/>
        <end position="253"/>
    </location>
</feature>
<feature type="transmembrane region" description="Helical" evidence="2">
    <location>
        <begin position="159"/>
        <end position="180"/>
    </location>
</feature>
<keyword evidence="3" id="KW-0732">Signal</keyword>
<feature type="chain" id="PRO_5040745334" description="Integral membrane protein" evidence="3">
    <location>
        <begin position="25"/>
        <end position="281"/>
    </location>
</feature>
<keyword evidence="2" id="KW-0472">Membrane</keyword>
<feature type="compositionally biased region" description="Low complexity" evidence="1">
    <location>
        <begin position="109"/>
        <end position="142"/>
    </location>
</feature>
<dbReference type="AlphaFoldDB" id="A0A9W9KRN3"/>
<feature type="region of interest" description="Disordered" evidence="1">
    <location>
        <begin position="107"/>
        <end position="142"/>
    </location>
</feature>
<dbReference type="EMBL" id="JAPMSZ010000001">
    <property type="protein sequence ID" value="KAJ5115351.1"/>
    <property type="molecule type" value="Genomic_DNA"/>
</dbReference>
<comment type="caution">
    <text evidence="4">The sequence shown here is derived from an EMBL/GenBank/DDBJ whole genome shotgun (WGS) entry which is preliminary data.</text>
</comment>
<evidence type="ECO:0000256" key="1">
    <source>
        <dbReference type="SAM" id="MobiDB-lite"/>
    </source>
</evidence>
<feature type="region of interest" description="Disordered" evidence="1">
    <location>
        <begin position="209"/>
        <end position="281"/>
    </location>
</feature>
<reference evidence="4" key="2">
    <citation type="journal article" date="2023" name="IMA Fungus">
        <title>Comparative genomic study of the Penicillium genus elucidates a diverse pangenome and 15 lateral gene transfer events.</title>
        <authorList>
            <person name="Petersen C."/>
            <person name="Sorensen T."/>
            <person name="Nielsen M.R."/>
            <person name="Sondergaard T.E."/>
            <person name="Sorensen J.L."/>
            <person name="Fitzpatrick D.A."/>
            <person name="Frisvad J.C."/>
            <person name="Nielsen K.L."/>
        </authorList>
    </citation>
    <scope>NUCLEOTIDE SEQUENCE</scope>
    <source>
        <strain evidence="4">IBT 34128</strain>
    </source>
</reference>
<organism evidence="4 5">
    <name type="scientific">Penicillium alfredii</name>
    <dbReference type="NCBI Taxonomy" id="1506179"/>
    <lineage>
        <taxon>Eukaryota</taxon>
        <taxon>Fungi</taxon>
        <taxon>Dikarya</taxon>
        <taxon>Ascomycota</taxon>
        <taxon>Pezizomycotina</taxon>
        <taxon>Eurotiomycetes</taxon>
        <taxon>Eurotiomycetidae</taxon>
        <taxon>Eurotiales</taxon>
        <taxon>Aspergillaceae</taxon>
        <taxon>Penicillium</taxon>
    </lineage>
</organism>
<sequence length="281" mass="29315">MTISTWRGLLVLLGLLSLFATTRAADKNLIPTQASDSFPACGLSCDTLKQAQDSCTAGADQSAWVSCFCQSALLTQLKSSGSLCSSCTSSSDQSLLSSWYKNYCKSGGKAQTTADDKANTATATTTTTGATGTSSSDSSGKTYATTEEHKSWWSGHYQWVIMLIVIFVGFGIIAALGVWLKRRHDAKRAGLYQAGSTATSSSDVFRRSGMLSPSAGSNPAAPWAAAAATPGSAPSRGAGPGSFASSSRSHVAPRAPPLPSRSRSRLQKVPQSPGDIEIRQI</sequence>
<name>A0A9W9KRN3_9EURO</name>
<dbReference type="Proteomes" id="UP001141434">
    <property type="component" value="Unassembled WGS sequence"/>
</dbReference>
<evidence type="ECO:0000256" key="2">
    <source>
        <dbReference type="SAM" id="Phobius"/>
    </source>
</evidence>